<dbReference type="Gene3D" id="2.30.130.30">
    <property type="entry name" value="Hypothetical protein"/>
    <property type="match status" value="1"/>
</dbReference>
<accession>A0A2H0XD10</accession>
<comment type="caution">
    <text evidence="2">The sequence shown here is derived from an EMBL/GenBank/DDBJ whole genome shotgun (WGS) entry which is preliminary data.</text>
</comment>
<dbReference type="Pfam" id="PF12961">
    <property type="entry name" value="DUF3850"/>
    <property type="match status" value="1"/>
</dbReference>
<proteinExistence type="predicted"/>
<dbReference type="InterPro" id="IPR039440">
    <property type="entry name" value="DUF3850"/>
</dbReference>
<dbReference type="SUPFAM" id="SSF88697">
    <property type="entry name" value="PUA domain-like"/>
    <property type="match status" value="1"/>
</dbReference>
<reference evidence="3" key="1">
    <citation type="submission" date="2017-09" db="EMBL/GenBank/DDBJ databases">
        <title>Depth-based differentiation of microbial function through sediment-hosted aquifers and enrichment of novel symbionts in the deep terrestrial subsurface.</title>
        <authorList>
            <person name="Probst A.J."/>
            <person name="Ladd B."/>
            <person name="Jarett J.K."/>
            <person name="Geller-Mcgrath D.E."/>
            <person name="Sieber C.M.K."/>
            <person name="Emerson J.B."/>
            <person name="Anantharaman K."/>
            <person name="Thomas B.C."/>
            <person name="Malmstrom R."/>
            <person name="Stieglmeier M."/>
            <person name="Klingl A."/>
            <person name="Woyke T."/>
            <person name="Ryan C.M."/>
            <person name="Banfield J.F."/>
        </authorList>
    </citation>
    <scope>NUCLEOTIDE SEQUENCE [LARGE SCALE GENOMIC DNA]</scope>
</reference>
<dbReference type="AlphaFoldDB" id="A0A2H0XD10"/>
<name>A0A2H0XD10_UNCKA</name>
<dbReference type="EMBL" id="PEYT01000030">
    <property type="protein sequence ID" value="PIS22830.1"/>
    <property type="molecule type" value="Genomic_DNA"/>
</dbReference>
<evidence type="ECO:0000313" key="2">
    <source>
        <dbReference type="EMBL" id="PIS22830.1"/>
    </source>
</evidence>
<sequence>MTIEKKIWGEYFDKVASGEKNFDLRLADWKISVGDTLILREWNKDKKEYTGR</sequence>
<organism evidence="2 3">
    <name type="scientific">candidate division WWE3 bacterium CG08_land_8_20_14_0_20_40_13</name>
    <dbReference type="NCBI Taxonomy" id="1975084"/>
    <lineage>
        <taxon>Bacteria</taxon>
        <taxon>Katanobacteria</taxon>
    </lineage>
</organism>
<feature type="domain" description="DUF3850" evidence="1">
    <location>
        <begin position="6"/>
        <end position="52"/>
    </location>
</feature>
<gene>
    <name evidence="2" type="ORF">COT49_03380</name>
</gene>
<dbReference type="Proteomes" id="UP000230340">
    <property type="component" value="Unassembled WGS sequence"/>
</dbReference>
<dbReference type="InterPro" id="IPR015947">
    <property type="entry name" value="PUA-like_sf"/>
</dbReference>
<evidence type="ECO:0000313" key="3">
    <source>
        <dbReference type="Proteomes" id="UP000230340"/>
    </source>
</evidence>
<protein>
    <recommendedName>
        <fullName evidence="1">DUF3850 domain-containing protein</fullName>
    </recommendedName>
</protein>
<evidence type="ECO:0000259" key="1">
    <source>
        <dbReference type="Pfam" id="PF12961"/>
    </source>
</evidence>